<dbReference type="GO" id="GO:0005576">
    <property type="term" value="C:extracellular region"/>
    <property type="evidence" value="ECO:0007669"/>
    <property type="project" value="TreeGrafter"/>
</dbReference>
<evidence type="ECO:0000256" key="4">
    <source>
        <dbReference type="ARBA" id="ARBA00022679"/>
    </source>
</evidence>
<evidence type="ECO:0000313" key="12">
    <source>
        <dbReference type="EMBL" id="SEL53016.1"/>
    </source>
</evidence>
<keyword evidence="5" id="KW-0378">Hydrolase</keyword>
<comment type="similarity">
    <text evidence="2">Belongs to the YkuD family.</text>
</comment>
<evidence type="ECO:0000256" key="8">
    <source>
        <dbReference type="ARBA" id="ARBA00023316"/>
    </source>
</evidence>
<name>A0A1H7QYF1_9RHOB</name>
<evidence type="ECO:0000256" key="3">
    <source>
        <dbReference type="ARBA" id="ARBA00022676"/>
    </source>
</evidence>
<dbReference type="SUPFAM" id="SSF141523">
    <property type="entry name" value="L,D-transpeptidase catalytic domain-like"/>
    <property type="match status" value="1"/>
</dbReference>
<dbReference type="OrthoDB" id="9795305at2"/>
<dbReference type="GO" id="GO:0016757">
    <property type="term" value="F:glycosyltransferase activity"/>
    <property type="evidence" value="ECO:0007669"/>
    <property type="project" value="UniProtKB-KW"/>
</dbReference>
<evidence type="ECO:0000256" key="2">
    <source>
        <dbReference type="ARBA" id="ARBA00005992"/>
    </source>
</evidence>
<dbReference type="Proteomes" id="UP000199283">
    <property type="component" value="Unassembled WGS sequence"/>
</dbReference>
<keyword evidence="4" id="KW-0808">Transferase</keyword>
<evidence type="ECO:0000259" key="11">
    <source>
        <dbReference type="PROSITE" id="PS52029"/>
    </source>
</evidence>
<dbReference type="InterPro" id="IPR005490">
    <property type="entry name" value="LD_TPept_cat_dom"/>
</dbReference>
<dbReference type="Pfam" id="PF03734">
    <property type="entry name" value="YkuD"/>
    <property type="match status" value="1"/>
</dbReference>
<evidence type="ECO:0000256" key="1">
    <source>
        <dbReference type="ARBA" id="ARBA00004752"/>
    </source>
</evidence>
<feature type="chain" id="PRO_5011771836" evidence="10">
    <location>
        <begin position="24"/>
        <end position="186"/>
    </location>
</feature>
<keyword evidence="6 9" id="KW-0133">Cell shape</keyword>
<keyword evidence="10" id="KW-0732">Signal</keyword>
<dbReference type="UniPathway" id="UPA00219"/>
<organism evidence="12 13">
    <name type="scientific">Jannaschia helgolandensis</name>
    <dbReference type="NCBI Taxonomy" id="188906"/>
    <lineage>
        <taxon>Bacteria</taxon>
        <taxon>Pseudomonadati</taxon>
        <taxon>Pseudomonadota</taxon>
        <taxon>Alphaproteobacteria</taxon>
        <taxon>Rhodobacterales</taxon>
        <taxon>Roseobacteraceae</taxon>
        <taxon>Jannaschia</taxon>
    </lineage>
</organism>
<dbReference type="STRING" id="188906.SAMN04488526_2872"/>
<dbReference type="Gene3D" id="2.40.440.10">
    <property type="entry name" value="L,D-transpeptidase catalytic domain-like"/>
    <property type="match status" value="1"/>
</dbReference>
<dbReference type="PANTHER" id="PTHR30582:SF24">
    <property type="entry name" value="L,D-TRANSPEPTIDASE ERFK_SRFK-RELATED"/>
    <property type="match status" value="1"/>
</dbReference>
<sequence length="186" mass="20431">MDRRQLILGGAALSLFGSSAVMAQGLRPEFMPVEVAIRPDIAPNEIHVVPDSFMLFWTMPGGRAMRYMVGVGRPGLYEPGEFYVGAKKEWPSWTPTPSMIRREPEVYAKYADGVPGGINNPLGARALYLFTPTRGDTYLRIHGTNAPNTIGTAVSNGCARLVNDQIEELYAKVPMKSRVVLYPKSA</sequence>
<protein>
    <submittedName>
        <fullName evidence="12">L,D-transpeptidase catalytic domain</fullName>
    </submittedName>
</protein>
<gene>
    <name evidence="12" type="ORF">SAMN04488526_2872</name>
</gene>
<dbReference type="CDD" id="cd16913">
    <property type="entry name" value="YkuD_like"/>
    <property type="match status" value="1"/>
</dbReference>
<dbReference type="GO" id="GO:0018104">
    <property type="term" value="P:peptidoglycan-protein cross-linking"/>
    <property type="evidence" value="ECO:0007669"/>
    <property type="project" value="TreeGrafter"/>
</dbReference>
<evidence type="ECO:0000313" key="13">
    <source>
        <dbReference type="Proteomes" id="UP000199283"/>
    </source>
</evidence>
<keyword evidence="13" id="KW-1185">Reference proteome</keyword>
<dbReference type="PANTHER" id="PTHR30582">
    <property type="entry name" value="L,D-TRANSPEPTIDASE"/>
    <property type="match status" value="1"/>
</dbReference>
<keyword evidence="8 9" id="KW-0961">Cell wall biogenesis/degradation</keyword>
<proteinExistence type="inferred from homology"/>
<evidence type="ECO:0000256" key="5">
    <source>
        <dbReference type="ARBA" id="ARBA00022801"/>
    </source>
</evidence>
<dbReference type="InterPro" id="IPR038063">
    <property type="entry name" value="Transpep_catalytic_dom"/>
</dbReference>
<evidence type="ECO:0000256" key="7">
    <source>
        <dbReference type="ARBA" id="ARBA00022984"/>
    </source>
</evidence>
<dbReference type="GO" id="GO:0071972">
    <property type="term" value="F:peptidoglycan L,D-transpeptidase activity"/>
    <property type="evidence" value="ECO:0007669"/>
    <property type="project" value="TreeGrafter"/>
</dbReference>
<feature type="active site" description="Nucleophile" evidence="9">
    <location>
        <position position="158"/>
    </location>
</feature>
<dbReference type="PROSITE" id="PS52029">
    <property type="entry name" value="LD_TPASE"/>
    <property type="match status" value="1"/>
</dbReference>
<accession>A0A1H7QYF1</accession>
<dbReference type="GO" id="GO:0008360">
    <property type="term" value="P:regulation of cell shape"/>
    <property type="evidence" value="ECO:0007669"/>
    <property type="project" value="UniProtKB-UniRule"/>
</dbReference>
<keyword evidence="7 9" id="KW-0573">Peptidoglycan synthesis</keyword>
<feature type="active site" description="Proton donor/acceptor" evidence="9">
    <location>
        <position position="142"/>
    </location>
</feature>
<dbReference type="InterPro" id="IPR050979">
    <property type="entry name" value="LD-transpeptidase"/>
</dbReference>
<dbReference type="AlphaFoldDB" id="A0A1H7QYF1"/>
<dbReference type="GO" id="GO:0071555">
    <property type="term" value="P:cell wall organization"/>
    <property type="evidence" value="ECO:0007669"/>
    <property type="project" value="UniProtKB-UniRule"/>
</dbReference>
<keyword evidence="3" id="KW-0328">Glycosyltransferase</keyword>
<comment type="pathway">
    <text evidence="1 9">Cell wall biogenesis; peptidoglycan biosynthesis.</text>
</comment>
<dbReference type="RefSeq" id="WP_092763922.1">
    <property type="nucleotide sequence ID" value="NZ_CAXBJT010000096.1"/>
</dbReference>
<feature type="domain" description="L,D-TPase catalytic" evidence="11">
    <location>
        <begin position="44"/>
        <end position="182"/>
    </location>
</feature>
<evidence type="ECO:0000256" key="9">
    <source>
        <dbReference type="PROSITE-ProRule" id="PRU01373"/>
    </source>
</evidence>
<feature type="signal peptide" evidence="10">
    <location>
        <begin position="1"/>
        <end position="23"/>
    </location>
</feature>
<evidence type="ECO:0000256" key="6">
    <source>
        <dbReference type="ARBA" id="ARBA00022960"/>
    </source>
</evidence>
<reference evidence="12 13" key="1">
    <citation type="submission" date="2016-10" db="EMBL/GenBank/DDBJ databases">
        <authorList>
            <person name="de Groot N.N."/>
        </authorList>
    </citation>
    <scope>NUCLEOTIDE SEQUENCE [LARGE SCALE GENOMIC DNA]</scope>
    <source>
        <strain evidence="12 13">DSM 14858</strain>
    </source>
</reference>
<evidence type="ECO:0000256" key="10">
    <source>
        <dbReference type="SAM" id="SignalP"/>
    </source>
</evidence>
<dbReference type="EMBL" id="FNZQ01000006">
    <property type="protein sequence ID" value="SEL53016.1"/>
    <property type="molecule type" value="Genomic_DNA"/>
</dbReference>